<comment type="caution">
    <text evidence="1">The sequence shown here is derived from an EMBL/GenBank/DDBJ whole genome shotgun (WGS) entry which is preliminary data.</text>
</comment>
<sequence>MISILAAPTNLGLRPPEPGAVPGTAKAPEALRDAGLYRRLIALGAADAGVVLPGRYLDDVEVGAPRARNQKAIVEHAIRLAARIGDELNQSRTP</sequence>
<reference evidence="1" key="1">
    <citation type="submission" date="2013-08" db="EMBL/GenBank/DDBJ databases">
        <authorList>
            <person name="Mendez C."/>
            <person name="Richter M."/>
            <person name="Ferrer M."/>
            <person name="Sanchez J."/>
        </authorList>
    </citation>
    <scope>NUCLEOTIDE SEQUENCE</scope>
</reference>
<proteinExistence type="predicted"/>
<feature type="non-terminal residue" evidence="1">
    <location>
        <position position="94"/>
    </location>
</feature>
<accession>T1APT0</accession>
<organism evidence="1">
    <name type="scientific">mine drainage metagenome</name>
    <dbReference type="NCBI Taxonomy" id="410659"/>
    <lineage>
        <taxon>unclassified sequences</taxon>
        <taxon>metagenomes</taxon>
        <taxon>ecological metagenomes</taxon>
    </lineage>
</organism>
<dbReference type="EMBL" id="AUZZ01002680">
    <property type="protein sequence ID" value="EQD59377.1"/>
    <property type="molecule type" value="Genomic_DNA"/>
</dbReference>
<reference evidence="1" key="2">
    <citation type="journal article" date="2014" name="ISME J.">
        <title>Microbial stratification in low pH oxic and suboxic macroscopic growths along an acid mine drainage.</title>
        <authorList>
            <person name="Mendez-Garcia C."/>
            <person name="Mesa V."/>
            <person name="Sprenger R.R."/>
            <person name="Richter M."/>
            <person name="Diez M.S."/>
            <person name="Solano J."/>
            <person name="Bargiela R."/>
            <person name="Golyshina O.V."/>
            <person name="Manteca A."/>
            <person name="Ramos J.L."/>
            <person name="Gallego J.R."/>
            <person name="Llorente I."/>
            <person name="Martins Dos Santos V.A."/>
            <person name="Jensen O.N."/>
            <person name="Pelaez A.I."/>
            <person name="Sanchez J."/>
            <person name="Ferrer M."/>
        </authorList>
    </citation>
    <scope>NUCLEOTIDE SEQUENCE</scope>
</reference>
<protein>
    <submittedName>
        <fullName evidence="1">Arginase/agmatinase/formiminoglutamase</fullName>
    </submittedName>
</protein>
<name>T1APT0_9ZZZZ</name>
<gene>
    <name evidence="1" type="ORF">B2A_04016</name>
</gene>
<dbReference type="AlphaFoldDB" id="T1APT0"/>
<evidence type="ECO:0000313" key="1">
    <source>
        <dbReference type="EMBL" id="EQD59377.1"/>
    </source>
</evidence>